<keyword evidence="2" id="KW-0732">Signal</keyword>
<evidence type="ECO:0000256" key="2">
    <source>
        <dbReference type="SAM" id="SignalP"/>
    </source>
</evidence>
<feature type="region of interest" description="Disordered" evidence="1">
    <location>
        <begin position="81"/>
        <end position="110"/>
    </location>
</feature>
<organism evidence="3 4">
    <name type="scientific">Alectoria fallacina</name>
    <dbReference type="NCBI Taxonomy" id="1903189"/>
    <lineage>
        <taxon>Eukaryota</taxon>
        <taxon>Fungi</taxon>
        <taxon>Dikarya</taxon>
        <taxon>Ascomycota</taxon>
        <taxon>Pezizomycotina</taxon>
        <taxon>Lecanoromycetes</taxon>
        <taxon>OSLEUM clade</taxon>
        <taxon>Lecanoromycetidae</taxon>
        <taxon>Lecanorales</taxon>
        <taxon>Lecanorineae</taxon>
        <taxon>Parmeliaceae</taxon>
        <taxon>Alectoria</taxon>
    </lineage>
</organism>
<reference evidence="3" key="1">
    <citation type="submission" date="2021-03" db="EMBL/GenBank/DDBJ databases">
        <authorList>
            <person name="Tagirdzhanova G."/>
        </authorList>
    </citation>
    <scope>NUCLEOTIDE SEQUENCE</scope>
</reference>
<protein>
    <submittedName>
        <fullName evidence="3">Uncharacterized protein</fullName>
    </submittedName>
</protein>
<sequence>MRSLCLLILDCSLSLVAAQDCDASDPFGDNCDDSGPTIAIDGAQALCNYVLTSCPGDFPAAALCVTNWCKIGCADPNNCCSASHSSSCFQSSFGTPSSSGSGSEDEDPGFADRTSIAAYLKYCQSAHPGILDPAQQHGASELLLLQRE</sequence>
<name>A0A8H3INL8_9LECA</name>
<evidence type="ECO:0000313" key="3">
    <source>
        <dbReference type="EMBL" id="CAF9934582.1"/>
    </source>
</evidence>
<feature type="compositionally biased region" description="Low complexity" evidence="1">
    <location>
        <begin position="81"/>
        <end position="102"/>
    </location>
</feature>
<feature type="chain" id="PRO_5034093614" evidence="2">
    <location>
        <begin position="19"/>
        <end position="148"/>
    </location>
</feature>
<feature type="signal peptide" evidence="2">
    <location>
        <begin position="1"/>
        <end position="18"/>
    </location>
</feature>
<dbReference type="EMBL" id="CAJPDR010000382">
    <property type="protein sequence ID" value="CAF9934582.1"/>
    <property type="molecule type" value="Genomic_DNA"/>
</dbReference>
<comment type="caution">
    <text evidence="3">The sequence shown here is derived from an EMBL/GenBank/DDBJ whole genome shotgun (WGS) entry which is preliminary data.</text>
</comment>
<dbReference type="Proteomes" id="UP000664203">
    <property type="component" value="Unassembled WGS sequence"/>
</dbReference>
<keyword evidence="4" id="KW-1185">Reference proteome</keyword>
<accession>A0A8H3INL8</accession>
<evidence type="ECO:0000313" key="4">
    <source>
        <dbReference type="Proteomes" id="UP000664203"/>
    </source>
</evidence>
<dbReference type="AlphaFoldDB" id="A0A8H3INL8"/>
<gene>
    <name evidence="3" type="ORF">ALECFALPRED_006035</name>
</gene>
<evidence type="ECO:0000256" key="1">
    <source>
        <dbReference type="SAM" id="MobiDB-lite"/>
    </source>
</evidence>
<proteinExistence type="predicted"/>